<evidence type="ECO:0000256" key="1">
    <source>
        <dbReference type="SAM" id="MobiDB-lite"/>
    </source>
</evidence>
<dbReference type="Proteomes" id="UP001492380">
    <property type="component" value="Unassembled WGS sequence"/>
</dbReference>
<evidence type="ECO:0000313" key="3">
    <source>
        <dbReference type="Proteomes" id="UP001492380"/>
    </source>
</evidence>
<feature type="compositionally biased region" description="Pro residues" evidence="1">
    <location>
        <begin position="240"/>
        <end position="249"/>
    </location>
</feature>
<feature type="compositionally biased region" description="Basic and acidic residues" evidence="1">
    <location>
        <begin position="333"/>
        <end position="347"/>
    </location>
</feature>
<evidence type="ECO:0000313" key="2">
    <source>
        <dbReference type="EMBL" id="KAK8222800.1"/>
    </source>
</evidence>
<feature type="region of interest" description="Disordered" evidence="1">
    <location>
        <begin position="318"/>
        <end position="377"/>
    </location>
</feature>
<keyword evidence="3" id="KW-1185">Reference proteome</keyword>
<gene>
    <name evidence="2" type="ORF">HDK90DRAFT_120794</name>
</gene>
<accession>A0ABR1Y8W1</accession>
<dbReference type="EMBL" id="JBBWRZ010000015">
    <property type="protein sequence ID" value="KAK8222800.1"/>
    <property type="molecule type" value="Genomic_DNA"/>
</dbReference>
<reference evidence="2 3" key="1">
    <citation type="submission" date="2024-04" db="EMBL/GenBank/DDBJ databases">
        <title>Phyllosticta paracitricarpa is synonymous to the EU quarantine fungus P. citricarpa based on phylogenomic analyses.</title>
        <authorList>
            <consortium name="Lawrence Berkeley National Laboratory"/>
            <person name="Van Ingen-Buijs V.A."/>
            <person name="Van Westerhoven A.C."/>
            <person name="Haridas S."/>
            <person name="Skiadas P."/>
            <person name="Martin F."/>
            <person name="Groenewald J.Z."/>
            <person name="Crous P.W."/>
            <person name="Seidl M.F."/>
        </authorList>
    </citation>
    <scope>NUCLEOTIDE SEQUENCE [LARGE SCALE GENOMIC DNA]</scope>
    <source>
        <strain evidence="2 3">CBS 123374</strain>
    </source>
</reference>
<organism evidence="2 3">
    <name type="scientific">Phyllosticta capitalensis</name>
    <dbReference type="NCBI Taxonomy" id="121624"/>
    <lineage>
        <taxon>Eukaryota</taxon>
        <taxon>Fungi</taxon>
        <taxon>Dikarya</taxon>
        <taxon>Ascomycota</taxon>
        <taxon>Pezizomycotina</taxon>
        <taxon>Dothideomycetes</taxon>
        <taxon>Dothideomycetes incertae sedis</taxon>
        <taxon>Botryosphaeriales</taxon>
        <taxon>Phyllostictaceae</taxon>
        <taxon>Phyllosticta</taxon>
    </lineage>
</organism>
<name>A0ABR1Y8W1_9PEZI</name>
<feature type="compositionally biased region" description="Basic residues" evidence="1">
    <location>
        <begin position="211"/>
        <end position="221"/>
    </location>
</feature>
<proteinExistence type="predicted"/>
<comment type="caution">
    <text evidence="2">The sequence shown here is derived from an EMBL/GenBank/DDBJ whole genome shotgun (WGS) entry which is preliminary data.</text>
</comment>
<sequence>MNANRYDFVDESPVPRLSGCFRGLSYQAICDFLQRKRIDEISCTNFVILDKHTSRPHVKEPKFIKEPAYIRDRDCSNFRGREWHCILGDTSDRQWKRLMMARCAFDSCAEVIDNVNRRRGCLGEYANHAAVEGSGFFRFPTDRAGVDGRARKEQLDRDLESLLAKNKGIIPAENRDPVAVTQTVVVEANQGKKRDASPAPPDSQQQEQPPRKKRKRRRKKKDHGEEAAVELGQIDDEPPLPRATPPTPPPERRHKISDLKPGGDYHYTSSPEHNYDLLFSQSFALSYTDADADARGVDHRGRPEASLPSFNLLDSCTPADSHSMTQRDWGVWENHDDDDHADADRAMRTSQVTEADDDADDDDFIRLPEATGSSQML</sequence>
<feature type="compositionally biased region" description="Acidic residues" evidence="1">
    <location>
        <begin position="354"/>
        <end position="363"/>
    </location>
</feature>
<feature type="region of interest" description="Disordered" evidence="1">
    <location>
        <begin position="189"/>
        <end position="272"/>
    </location>
</feature>
<protein>
    <submittedName>
        <fullName evidence="2">Uncharacterized protein</fullName>
    </submittedName>
</protein>